<evidence type="ECO:0000313" key="2">
    <source>
        <dbReference type="Proteomes" id="UP000076154"/>
    </source>
</evidence>
<gene>
    <name evidence="1" type="ORF">Hypma_007066</name>
</gene>
<comment type="caution">
    <text evidence="1">The sequence shown here is derived from an EMBL/GenBank/DDBJ whole genome shotgun (WGS) entry which is preliminary data.</text>
</comment>
<name>A0A369KAA1_HYPMA</name>
<proteinExistence type="predicted"/>
<dbReference type="AlphaFoldDB" id="A0A369KAA1"/>
<keyword evidence="2" id="KW-1185">Reference proteome</keyword>
<accession>A0A369KAA1</accession>
<dbReference type="OrthoDB" id="2745898at2759"/>
<evidence type="ECO:0000313" key="1">
    <source>
        <dbReference type="EMBL" id="RDB30512.1"/>
    </source>
</evidence>
<sequence length="415" mass="47578">MVNVPQEIVDTIVEAIPTDHSMLKTCALVSSSFRYPAQKRLYKSVQLEFSQDTARHVYHGAALTPLQLHNILAANPVLGKHVKHLSVLLPWSDGEGLLVNLDMLPCVCKFSMTRSQFGDPFRHGNAHWSSLSAHLRNDIYNIIRSPQVVDISISNIDAFSAPFLTTCAQLKSINLEYVTHTNSTDFLVDVPPTSARRGGLEVLRLMRIADPRSFIDYFSAPLSILDISHLREYHTIMYNNVQDTAEFQTLSEPFARSLEKLSFEFSHNYGSRRMEPGDFDLTNMQNLRILELTSDDSVVEMHDWLEAFIYIALPENNVLQTLSFTLPYDYHSDMGWREIDTLLYNSFALAKTQVKFRFSPYFNSTKEGTDPELDEILEQDMPYLLERGAVLTWKKSLLYLTIPEDLNDWEYGEEF</sequence>
<organism evidence="1 2">
    <name type="scientific">Hypsizygus marmoreus</name>
    <name type="common">White beech mushroom</name>
    <name type="synonym">Agaricus marmoreus</name>
    <dbReference type="NCBI Taxonomy" id="39966"/>
    <lineage>
        <taxon>Eukaryota</taxon>
        <taxon>Fungi</taxon>
        <taxon>Dikarya</taxon>
        <taxon>Basidiomycota</taxon>
        <taxon>Agaricomycotina</taxon>
        <taxon>Agaricomycetes</taxon>
        <taxon>Agaricomycetidae</taxon>
        <taxon>Agaricales</taxon>
        <taxon>Tricholomatineae</taxon>
        <taxon>Lyophyllaceae</taxon>
        <taxon>Hypsizygus</taxon>
    </lineage>
</organism>
<dbReference type="Proteomes" id="UP000076154">
    <property type="component" value="Unassembled WGS sequence"/>
</dbReference>
<evidence type="ECO:0008006" key="3">
    <source>
        <dbReference type="Google" id="ProtNLM"/>
    </source>
</evidence>
<dbReference type="InParanoid" id="A0A369KAA1"/>
<reference evidence="1" key="1">
    <citation type="submission" date="2018-04" db="EMBL/GenBank/DDBJ databases">
        <title>Whole genome sequencing of Hypsizygus marmoreus.</title>
        <authorList>
            <person name="Choi I.-G."/>
            <person name="Min B."/>
            <person name="Kim J.-G."/>
            <person name="Kim S."/>
            <person name="Oh Y.-L."/>
            <person name="Kong W.-S."/>
            <person name="Park H."/>
            <person name="Jeong J."/>
            <person name="Song E.-S."/>
        </authorList>
    </citation>
    <scope>NUCLEOTIDE SEQUENCE [LARGE SCALE GENOMIC DNA]</scope>
    <source>
        <strain evidence="1">51987-8</strain>
    </source>
</reference>
<dbReference type="EMBL" id="LUEZ02000005">
    <property type="protein sequence ID" value="RDB30512.1"/>
    <property type="molecule type" value="Genomic_DNA"/>
</dbReference>
<protein>
    <recommendedName>
        <fullName evidence="3">F-box domain-containing protein</fullName>
    </recommendedName>
</protein>